<accession>A0A0J9C714</accession>
<evidence type="ECO:0000313" key="3">
    <source>
        <dbReference type="EMBL" id="KMW20239.1"/>
    </source>
</evidence>
<evidence type="ECO:0000313" key="4">
    <source>
        <dbReference type="Proteomes" id="UP000037392"/>
    </source>
</evidence>
<dbReference type="EMBL" id="ADLK01000019">
    <property type="protein sequence ID" value="KMW20239.1"/>
    <property type="molecule type" value="Genomic_DNA"/>
</dbReference>
<evidence type="ECO:0008006" key="5">
    <source>
        <dbReference type="Google" id="ProtNLM"/>
    </source>
</evidence>
<dbReference type="AlphaFoldDB" id="A0A0J9C714"/>
<name>A0A0J9C714_9FIRM</name>
<proteinExistence type="predicted"/>
<dbReference type="OrthoDB" id="2063702at2"/>
<organism evidence="3 4">
    <name type="scientific">[Clostridium] citroniae WAL-19142</name>
    <dbReference type="NCBI Taxonomy" id="742734"/>
    <lineage>
        <taxon>Bacteria</taxon>
        <taxon>Bacillati</taxon>
        <taxon>Bacillota</taxon>
        <taxon>Clostridia</taxon>
        <taxon>Lachnospirales</taxon>
        <taxon>Lachnospiraceae</taxon>
        <taxon>Enterocloster</taxon>
    </lineage>
</organism>
<comment type="caution">
    <text evidence="3">The sequence shown here is derived from an EMBL/GenBank/DDBJ whole genome shotgun (WGS) entry which is preliminary data.</text>
</comment>
<keyword evidence="1" id="KW-0175">Coiled coil</keyword>
<feature type="signal peptide" evidence="2">
    <location>
        <begin position="1"/>
        <end position="23"/>
    </location>
</feature>
<dbReference type="PATRIC" id="fig|742734.4.peg.2427"/>
<gene>
    <name evidence="3" type="ORF">HMPREF9470_02254</name>
</gene>
<dbReference type="RefSeq" id="WP_053095350.1">
    <property type="nucleotide sequence ID" value="NZ_KQ235877.1"/>
</dbReference>
<dbReference type="Proteomes" id="UP000037392">
    <property type="component" value="Unassembled WGS sequence"/>
</dbReference>
<sequence>MVRIRRIVPALMSACLAFSAAGAVSSSGQTAWGAQVIQYSDLPELVKTYSPQVQMERTLYETRLGRYESAREEMMETRRRLREEAEDMEKNGDSDGASNYRTQAKVLEEAAKDMDKQIRSAKGSSSTMSLRRMEDTMIWTAQSLMGTYHSLRAEQEGALAEAELMQGKYEKAMRQAGLGMVSQAAADEAGKAATAAANKVQSLQDDMERVRKELLMVTGYPGDSQVQIGMLPAPDQSRVDGITLEADKWRALGNNYELRQQRGSSSGGTIKEHHVRQRTIEEGEATMYGQMDTLYQNVLAGRTMWQSAVTAQAAREAEWKAASNKMDLGMLSRQEYLEARSSYLDGAAAKAQADVNFQQAMDMYDWAVKGLMATN</sequence>
<reference evidence="3 4" key="1">
    <citation type="submission" date="2011-04" db="EMBL/GenBank/DDBJ databases">
        <title>The Genome Sequence of Clostridium citroniae WAL-19142.</title>
        <authorList>
            <consortium name="The Broad Institute Genome Sequencing Platform"/>
            <person name="Earl A."/>
            <person name="Ward D."/>
            <person name="Feldgarden M."/>
            <person name="Gevers D."/>
            <person name="Warren Y.A."/>
            <person name="Tyrrell K.L."/>
            <person name="Citron D.M."/>
            <person name="Goldstein E.J."/>
            <person name="Daigneault M."/>
            <person name="Allen-Vercoe E."/>
            <person name="Young S.K."/>
            <person name="Zeng Q."/>
            <person name="Gargeya S."/>
            <person name="Fitzgerald M."/>
            <person name="Haas B."/>
            <person name="Abouelleil A."/>
            <person name="Alvarado L."/>
            <person name="Arachchi H.M."/>
            <person name="Berlin A."/>
            <person name="Brown A."/>
            <person name="Chapman S.B."/>
            <person name="Chen Z."/>
            <person name="Dunbar C."/>
            <person name="Freedman E."/>
            <person name="Gearin G."/>
            <person name="Gellesch M."/>
            <person name="Goldberg J."/>
            <person name="Griggs A."/>
            <person name="Gujja S."/>
            <person name="Heilman E.R."/>
            <person name="Heiman D."/>
            <person name="Howarth C."/>
            <person name="Larson L."/>
            <person name="Lui A."/>
            <person name="MacDonald P.J."/>
            <person name="Mehta T."/>
            <person name="Montmayeur A."/>
            <person name="Murphy C."/>
            <person name="Neiman D."/>
            <person name="Pearson M."/>
            <person name="Priest M."/>
            <person name="Roberts A."/>
            <person name="Saif S."/>
            <person name="Shea T."/>
            <person name="Shenoy N."/>
            <person name="Sisk P."/>
            <person name="Stolte C."/>
            <person name="Sykes S."/>
            <person name="White J."/>
            <person name="Yandava C."/>
            <person name="Wortman J."/>
            <person name="Nusbaum C."/>
            <person name="Birren B."/>
        </authorList>
    </citation>
    <scope>NUCLEOTIDE SEQUENCE [LARGE SCALE GENOMIC DNA]</scope>
    <source>
        <strain evidence="3 4">WAL-19142</strain>
    </source>
</reference>
<feature type="coiled-coil region" evidence="1">
    <location>
        <begin position="64"/>
        <end position="117"/>
    </location>
</feature>
<protein>
    <recommendedName>
        <fullName evidence="5">Outer membrane efflux protein</fullName>
    </recommendedName>
</protein>
<dbReference type="GeneID" id="93161804"/>
<feature type="chain" id="PRO_5039265926" description="Outer membrane efflux protein" evidence="2">
    <location>
        <begin position="24"/>
        <end position="375"/>
    </location>
</feature>
<evidence type="ECO:0000256" key="1">
    <source>
        <dbReference type="SAM" id="Coils"/>
    </source>
</evidence>
<evidence type="ECO:0000256" key="2">
    <source>
        <dbReference type="SAM" id="SignalP"/>
    </source>
</evidence>
<keyword evidence="2" id="KW-0732">Signal</keyword>